<comment type="caution">
    <text evidence="8">The sequence shown here is derived from an EMBL/GenBank/DDBJ whole genome shotgun (WGS) entry which is preliminary data.</text>
</comment>
<evidence type="ECO:0000313" key="9">
    <source>
        <dbReference type="Proteomes" id="UP000257240"/>
    </source>
</evidence>
<dbReference type="InterPro" id="IPR054823">
    <property type="entry name" value="DsrP-like"/>
</dbReference>
<evidence type="ECO:0000256" key="1">
    <source>
        <dbReference type="ARBA" id="ARBA00004651"/>
    </source>
</evidence>
<feature type="transmembrane region" description="Helical" evidence="7">
    <location>
        <begin position="86"/>
        <end position="105"/>
    </location>
</feature>
<gene>
    <name evidence="8" type="ORF">DCE01_03920</name>
</gene>
<dbReference type="PANTHER" id="PTHR43044">
    <property type="match status" value="1"/>
</dbReference>
<comment type="similarity">
    <text evidence="2">Belongs to the NrfD family.</text>
</comment>
<feature type="transmembrane region" description="Helical" evidence="7">
    <location>
        <begin position="315"/>
        <end position="335"/>
    </location>
</feature>
<dbReference type="InterPro" id="IPR005614">
    <property type="entry name" value="NrfD-like"/>
</dbReference>
<evidence type="ECO:0000313" key="8">
    <source>
        <dbReference type="EMBL" id="HAA83914.1"/>
    </source>
</evidence>
<keyword evidence="6 7" id="KW-0472">Membrane</keyword>
<dbReference type="EMBL" id="DLVE01000053">
    <property type="protein sequence ID" value="HAA83914.1"/>
    <property type="molecule type" value="Genomic_DNA"/>
</dbReference>
<feature type="transmembrane region" description="Helical" evidence="7">
    <location>
        <begin position="355"/>
        <end position="376"/>
    </location>
</feature>
<dbReference type="PANTHER" id="PTHR43044:SF2">
    <property type="entry name" value="POLYSULPHIDE REDUCTASE NRFD"/>
    <property type="match status" value="1"/>
</dbReference>
<keyword evidence="3" id="KW-1003">Cell membrane</keyword>
<feature type="transmembrane region" description="Helical" evidence="7">
    <location>
        <begin position="283"/>
        <end position="303"/>
    </location>
</feature>
<dbReference type="GO" id="GO:0005886">
    <property type="term" value="C:plasma membrane"/>
    <property type="evidence" value="ECO:0007669"/>
    <property type="project" value="UniProtKB-SubCell"/>
</dbReference>
<dbReference type="Pfam" id="PF03916">
    <property type="entry name" value="NrfD"/>
    <property type="match status" value="1"/>
</dbReference>
<protein>
    <submittedName>
        <fullName evidence="8">Menaquinol oxidoreductase</fullName>
    </submittedName>
</protein>
<feature type="transmembrane region" description="Helical" evidence="7">
    <location>
        <begin position="239"/>
        <end position="263"/>
    </location>
</feature>
<feature type="transmembrane region" description="Helical" evidence="7">
    <location>
        <begin position="190"/>
        <end position="219"/>
    </location>
</feature>
<evidence type="ECO:0000256" key="3">
    <source>
        <dbReference type="ARBA" id="ARBA00022475"/>
    </source>
</evidence>
<sequence>MIEKALTGSKKYWLWLAFLGTLIFIGFLCYLLQWKIGLGITGMSRDVSWGFYIANFTFLVGVAASAVMVVLPYYWHNYKEFGKITVLGEFLAISAVLMCMLFIFVDLGQPNRVLNVLRYPTPNSVFFFDACVLSGYLILNLLCGWTVLHAEYKGTKYPSWLKPFIYLAIIWAPSIHIVTAFIYQGLPGRYFWLTAIMAPRFLASAFSAGPALIIILALLLKRVANFDAGQKAIQTLAKIVTYAFVLNLLFFFFEVFTAFYSGIHSHQAPIKYLFTGLKGHAEWVPFMWASYILAFIALILLVIPATRKNETTLAVACLSVFIAAWIDKGIGLITGGYTPTPFETITPYRPTLPEIGIAIGIWALGFFVLTILYKIALGVKEAKELRVKYQGVLIKK</sequence>
<keyword evidence="5 7" id="KW-1133">Transmembrane helix</keyword>
<evidence type="ECO:0000256" key="6">
    <source>
        <dbReference type="ARBA" id="ARBA00023136"/>
    </source>
</evidence>
<proteinExistence type="inferred from homology"/>
<dbReference type="Gene3D" id="1.20.1630.10">
    <property type="entry name" value="Formate dehydrogenase/DMSO reductase domain"/>
    <property type="match status" value="1"/>
</dbReference>
<dbReference type="NCBIfam" id="NF045798">
    <property type="entry name" value="DsrP"/>
    <property type="match status" value="1"/>
</dbReference>
<feature type="transmembrane region" description="Helical" evidence="7">
    <location>
        <begin position="125"/>
        <end position="148"/>
    </location>
</feature>
<feature type="transmembrane region" description="Helical" evidence="7">
    <location>
        <begin position="12"/>
        <end position="33"/>
    </location>
</feature>
<accession>A0A101FI70</accession>
<evidence type="ECO:0000256" key="5">
    <source>
        <dbReference type="ARBA" id="ARBA00022989"/>
    </source>
</evidence>
<feature type="transmembrane region" description="Helical" evidence="7">
    <location>
        <begin position="53"/>
        <end position="74"/>
    </location>
</feature>
<dbReference type="AlphaFoldDB" id="A0A101FI70"/>
<keyword evidence="4 7" id="KW-0812">Transmembrane</keyword>
<comment type="subcellular location">
    <subcellularLocation>
        <location evidence="1">Cell membrane</location>
        <topology evidence="1">Multi-pass membrane protein</topology>
    </subcellularLocation>
</comment>
<name>A0A101FI70_9BACT</name>
<evidence type="ECO:0000256" key="7">
    <source>
        <dbReference type="SAM" id="Phobius"/>
    </source>
</evidence>
<organism evidence="8 9">
    <name type="scientific">Thermodesulfobacterium commune</name>
    <dbReference type="NCBI Taxonomy" id="1741"/>
    <lineage>
        <taxon>Bacteria</taxon>
        <taxon>Pseudomonadati</taxon>
        <taxon>Thermodesulfobacteriota</taxon>
        <taxon>Thermodesulfobacteria</taxon>
        <taxon>Thermodesulfobacteriales</taxon>
        <taxon>Thermodesulfobacteriaceae</taxon>
        <taxon>Thermodesulfobacterium</taxon>
    </lineage>
</organism>
<evidence type="ECO:0000256" key="2">
    <source>
        <dbReference type="ARBA" id="ARBA00008929"/>
    </source>
</evidence>
<dbReference type="Proteomes" id="UP000257240">
    <property type="component" value="Unassembled WGS sequence"/>
</dbReference>
<feature type="transmembrane region" description="Helical" evidence="7">
    <location>
        <begin position="160"/>
        <end position="184"/>
    </location>
</feature>
<evidence type="ECO:0000256" key="4">
    <source>
        <dbReference type="ARBA" id="ARBA00022692"/>
    </source>
</evidence>
<reference evidence="8 9" key="1">
    <citation type="journal article" date="2018" name="Nat. Biotechnol.">
        <title>A standardized bacterial taxonomy based on genome phylogeny substantially revises the tree of life.</title>
        <authorList>
            <person name="Parks D.H."/>
            <person name="Chuvochina M."/>
            <person name="Waite D.W."/>
            <person name="Rinke C."/>
            <person name="Skarshewski A."/>
            <person name="Chaumeil P.A."/>
            <person name="Hugenholtz P."/>
        </authorList>
    </citation>
    <scope>NUCLEOTIDE SEQUENCE [LARGE SCALE GENOMIC DNA]</scope>
    <source>
        <strain evidence="8">UBA12529</strain>
    </source>
</reference>